<comment type="caution">
    <text evidence="1">The sequence shown here is derived from an EMBL/GenBank/DDBJ whole genome shotgun (WGS) entry which is preliminary data.</text>
</comment>
<protein>
    <submittedName>
        <fullName evidence="1">HK97 gp10 family phage protein</fullName>
    </submittedName>
</protein>
<dbReference type="NCBIfam" id="TIGR01725">
    <property type="entry name" value="phge_HK97_gp10"/>
    <property type="match status" value="1"/>
</dbReference>
<evidence type="ECO:0000313" key="1">
    <source>
        <dbReference type="EMBL" id="MBD7967764.1"/>
    </source>
</evidence>
<accession>A0ABR8SW82</accession>
<dbReference type="Pfam" id="PF04883">
    <property type="entry name" value="HK97-gp10_like"/>
    <property type="match status" value="1"/>
</dbReference>
<reference evidence="1 2" key="1">
    <citation type="submission" date="2020-08" db="EMBL/GenBank/DDBJ databases">
        <title>A Genomic Blueprint of the Chicken Gut Microbiome.</title>
        <authorList>
            <person name="Gilroy R."/>
            <person name="Ravi A."/>
            <person name="Getino M."/>
            <person name="Pursley I."/>
            <person name="Horton D.L."/>
            <person name="Alikhan N.-F."/>
            <person name="Baker D."/>
            <person name="Gharbi K."/>
            <person name="Hall N."/>
            <person name="Watson M."/>
            <person name="Adriaenssens E.M."/>
            <person name="Foster-Nyarko E."/>
            <person name="Jarju S."/>
            <person name="Secka A."/>
            <person name="Antonio M."/>
            <person name="Oren A."/>
            <person name="Chaudhuri R."/>
            <person name="La Ragione R.M."/>
            <person name="Hildebrand F."/>
            <person name="Pallen M.J."/>
        </authorList>
    </citation>
    <scope>NUCLEOTIDE SEQUENCE [LARGE SCALE GENOMIC DNA]</scope>
    <source>
        <strain evidence="1 2">Sa2BVA9</strain>
    </source>
</reference>
<sequence length="133" mass="14966">MGRKKTGVDLDGSEAMMARIRLKMEAARSRLENSSLRAGGEIFAQAQRETVIRSDARHLHIQDNIKVSGVRSADGMKFVLIGPGKKTGWRTHFLEFGTKKMNPRPFIYPSFHENKDRVAQFMASEMKKGLSEG</sequence>
<evidence type="ECO:0000313" key="2">
    <source>
        <dbReference type="Proteomes" id="UP000608071"/>
    </source>
</evidence>
<name>A0ABR8SW82_9BACL</name>
<dbReference type="Proteomes" id="UP000608071">
    <property type="component" value="Unassembled WGS sequence"/>
</dbReference>
<proteinExistence type="predicted"/>
<dbReference type="InterPro" id="IPR010064">
    <property type="entry name" value="HK97-gp10_tail"/>
</dbReference>
<dbReference type="EMBL" id="JACSQL010000002">
    <property type="protein sequence ID" value="MBD7967764.1"/>
    <property type="molecule type" value="Genomic_DNA"/>
</dbReference>
<keyword evidence="2" id="KW-1185">Reference proteome</keyword>
<organism evidence="1 2">
    <name type="scientific">Paenibacillus gallinarum</name>
    <dbReference type="NCBI Taxonomy" id="2762232"/>
    <lineage>
        <taxon>Bacteria</taxon>
        <taxon>Bacillati</taxon>
        <taxon>Bacillota</taxon>
        <taxon>Bacilli</taxon>
        <taxon>Bacillales</taxon>
        <taxon>Paenibacillaceae</taxon>
        <taxon>Paenibacillus</taxon>
    </lineage>
</organism>
<gene>
    <name evidence="1" type="ORF">H9647_06800</name>
</gene>
<dbReference type="RefSeq" id="WP_191799004.1">
    <property type="nucleotide sequence ID" value="NZ_JACSQL010000002.1"/>
</dbReference>